<feature type="domain" description="Thioredoxin" evidence="2">
    <location>
        <begin position="15"/>
        <end position="172"/>
    </location>
</feature>
<gene>
    <name evidence="3" type="ORF">H9S92_15425</name>
</gene>
<dbReference type="InterPro" id="IPR036249">
    <property type="entry name" value="Thioredoxin-like_sf"/>
</dbReference>
<dbReference type="CDD" id="cd02966">
    <property type="entry name" value="TlpA_like_family"/>
    <property type="match status" value="1"/>
</dbReference>
<evidence type="ECO:0000259" key="2">
    <source>
        <dbReference type="PROSITE" id="PS51352"/>
    </source>
</evidence>
<reference evidence="3" key="1">
    <citation type="submission" date="2020-08" db="EMBL/GenBank/DDBJ databases">
        <title>Lewinella bacteria from marine environments.</title>
        <authorList>
            <person name="Zhong Y."/>
        </authorList>
    </citation>
    <scope>NUCLEOTIDE SEQUENCE</scope>
    <source>
        <strain evidence="3">KCTC 42187</strain>
    </source>
</reference>
<name>A0A923T9I5_9BACT</name>
<dbReference type="Proteomes" id="UP000650081">
    <property type="component" value="Unassembled WGS sequence"/>
</dbReference>
<keyword evidence="1" id="KW-0732">Signal</keyword>
<dbReference type="AlphaFoldDB" id="A0A923T9I5"/>
<dbReference type="PANTHER" id="PTHR42852:SF18">
    <property type="entry name" value="CHROMOSOME UNDETERMINED SCAFFOLD_47, WHOLE GENOME SHOTGUN SEQUENCE"/>
    <property type="match status" value="1"/>
</dbReference>
<comment type="caution">
    <text evidence="3">The sequence shown here is derived from an EMBL/GenBank/DDBJ whole genome shotgun (WGS) entry which is preliminary data.</text>
</comment>
<dbReference type="Pfam" id="PF00578">
    <property type="entry name" value="AhpC-TSA"/>
    <property type="match status" value="1"/>
</dbReference>
<evidence type="ECO:0000313" key="3">
    <source>
        <dbReference type="EMBL" id="MBC6995559.1"/>
    </source>
</evidence>
<organism evidence="3 4">
    <name type="scientific">Neolewinella lacunae</name>
    <dbReference type="NCBI Taxonomy" id="1517758"/>
    <lineage>
        <taxon>Bacteria</taxon>
        <taxon>Pseudomonadati</taxon>
        <taxon>Bacteroidota</taxon>
        <taxon>Saprospiria</taxon>
        <taxon>Saprospirales</taxon>
        <taxon>Lewinellaceae</taxon>
        <taxon>Neolewinella</taxon>
    </lineage>
</organism>
<protein>
    <submittedName>
        <fullName evidence="3">TlpA family protein disulfide reductase</fullName>
    </submittedName>
</protein>
<dbReference type="PANTHER" id="PTHR42852">
    <property type="entry name" value="THIOL:DISULFIDE INTERCHANGE PROTEIN DSBE"/>
    <property type="match status" value="1"/>
</dbReference>
<dbReference type="InterPro" id="IPR013766">
    <property type="entry name" value="Thioredoxin_domain"/>
</dbReference>
<dbReference type="InterPro" id="IPR050553">
    <property type="entry name" value="Thioredoxin_ResA/DsbE_sf"/>
</dbReference>
<evidence type="ECO:0000256" key="1">
    <source>
        <dbReference type="SAM" id="SignalP"/>
    </source>
</evidence>
<dbReference type="GO" id="GO:0016209">
    <property type="term" value="F:antioxidant activity"/>
    <property type="evidence" value="ECO:0007669"/>
    <property type="project" value="InterPro"/>
</dbReference>
<evidence type="ECO:0000313" key="4">
    <source>
        <dbReference type="Proteomes" id="UP000650081"/>
    </source>
</evidence>
<keyword evidence="4" id="KW-1185">Reference proteome</keyword>
<dbReference type="SUPFAM" id="SSF52833">
    <property type="entry name" value="Thioredoxin-like"/>
    <property type="match status" value="1"/>
</dbReference>
<feature type="chain" id="PRO_5037871484" evidence="1">
    <location>
        <begin position="21"/>
        <end position="173"/>
    </location>
</feature>
<sequence length="173" mass="19131">MLRLLTSLAVLSALCTCGSAPENAPLPALGTASAPVRYAQFADLEGLFQQQNDTTYLVNFWATWCKPCREEIPLLQQLLEDKTGQPLRVVLVSLDTEESAIARIPALLAADAPDVAAVVLTDEDPAWGKSIDRVWTGALPTTIIYQQQRRFVYRRAFNTYADLEAAVKPLLRR</sequence>
<dbReference type="RefSeq" id="WP_187467591.1">
    <property type="nucleotide sequence ID" value="NZ_JACSIT010000139.1"/>
</dbReference>
<dbReference type="GO" id="GO:0016491">
    <property type="term" value="F:oxidoreductase activity"/>
    <property type="evidence" value="ECO:0007669"/>
    <property type="project" value="InterPro"/>
</dbReference>
<dbReference type="Gene3D" id="3.40.30.10">
    <property type="entry name" value="Glutaredoxin"/>
    <property type="match status" value="1"/>
</dbReference>
<dbReference type="EMBL" id="JACSIT010000139">
    <property type="protein sequence ID" value="MBC6995559.1"/>
    <property type="molecule type" value="Genomic_DNA"/>
</dbReference>
<dbReference type="InterPro" id="IPR000866">
    <property type="entry name" value="AhpC/TSA"/>
</dbReference>
<proteinExistence type="predicted"/>
<feature type="signal peptide" evidence="1">
    <location>
        <begin position="1"/>
        <end position="20"/>
    </location>
</feature>
<dbReference type="PROSITE" id="PS51352">
    <property type="entry name" value="THIOREDOXIN_2"/>
    <property type="match status" value="1"/>
</dbReference>
<accession>A0A923T9I5</accession>